<keyword evidence="3" id="KW-0961">Cell wall biogenesis/degradation</keyword>
<dbReference type="PANTHER" id="PTHR23132">
    <property type="entry name" value="D-ALANINE--D-ALANINE LIGASE"/>
    <property type="match status" value="1"/>
</dbReference>
<organism evidence="6 7">
    <name type="scientific">Candidatus Shapirobacteria bacterium CG07_land_8_20_14_0_80_39_18</name>
    <dbReference type="NCBI Taxonomy" id="1974882"/>
    <lineage>
        <taxon>Bacteria</taxon>
        <taxon>Candidatus Shapironibacteriota</taxon>
    </lineage>
</organism>
<dbReference type="AlphaFoldDB" id="A0A2M6YR33"/>
<reference evidence="7" key="1">
    <citation type="submission" date="2017-09" db="EMBL/GenBank/DDBJ databases">
        <title>Depth-based differentiation of microbial function through sediment-hosted aquifers and enrichment of novel symbionts in the deep terrestrial subsurface.</title>
        <authorList>
            <person name="Probst A.J."/>
            <person name="Ladd B."/>
            <person name="Jarett J.K."/>
            <person name="Geller-Mcgrath D.E."/>
            <person name="Sieber C.M.K."/>
            <person name="Emerson J.B."/>
            <person name="Anantharaman K."/>
            <person name="Thomas B.C."/>
            <person name="Malmstrom R."/>
            <person name="Stieglmeier M."/>
            <person name="Klingl A."/>
            <person name="Woyke T."/>
            <person name="Ryan C.M."/>
            <person name="Banfield J.F."/>
        </authorList>
    </citation>
    <scope>NUCLEOTIDE SEQUENCE [LARGE SCALE GENOMIC DNA]</scope>
</reference>
<evidence type="ECO:0000313" key="7">
    <source>
        <dbReference type="Proteomes" id="UP000229502"/>
    </source>
</evidence>
<keyword evidence="4" id="KW-0067">ATP-binding</keyword>
<evidence type="ECO:0000256" key="2">
    <source>
        <dbReference type="ARBA" id="ARBA00022598"/>
    </source>
</evidence>
<evidence type="ECO:0000256" key="1">
    <source>
        <dbReference type="ARBA" id="ARBA00010871"/>
    </source>
</evidence>
<dbReference type="GO" id="GO:0005524">
    <property type="term" value="F:ATP binding"/>
    <property type="evidence" value="ECO:0007669"/>
    <property type="project" value="UniProtKB-UniRule"/>
</dbReference>
<dbReference type="GO" id="GO:0046872">
    <property type="term" value="F:metal ion binding"/>
    <property type="evidence" value="ECO:0007669"/>
    <property type="project" value="InterPro"/>
</dbReference>
<dbReference type="PROSITE" id="PS50975">
    <property type="entry name" value="ATP_GRASP"/>
    <property type="match status" value="1"/>
</dbReference>
<sequence length="343" mass="39243">MVEKNDRHPDNEISLPHSVGIIYSEVKREYFSTETQYLTERDALPGAKVIASYLEQMGIETHLFPGDVGLSEKLQKEKPDMVLNLVDSIRGNEALSATIPALLEPLKIPYTGARFLGESLAHNKFLVKKLLEQNGVSVPHYQLFNTPKDDIDGTLRFPLISKLNEIHGAVEITKDAISESEKHLRDRLKFLIDTYKRPVLVEEFITGREITAIVLEGSITEVYLAEKVFSNLEEKYIFATFDAQWADSEKASFHYERFKDSQLSEMVKKVFEVTEMADYGKIDIRLDASGKYYFIDCNTNPAFGPKELDCAIANIFSLYDINFFDILKRLLTKTSYHKDFCIR</sequence>
<protein>
    <recommendedName>
        <fullName evidence="5">ATP-grasp domain-containing protein</fullName>
    </recommendedName>
</protein>
<comment type="similarity">
    <text evidence="1">Belongs to the D-alanine--D-alanine ligase family.</text>
</comment>
<keyword evidence="2" id="KW-0436">Ligase</keyword>
<evidence type="ECO:0000259" key="5">
    <source>
        <dbReference type="PROSITE" id="PS50975"/>
    </source>
</evidence>
<dbReference type="Proteomes" id="UP000229502">
    <property type="component" value="Unassembled WGS sequence"/>
</dbReference>
<comment type="caution">
    <text evidence="6">The sequence shown here is derived from an EMBL/GenBank/DDBJ whole genome shotgun (WGS) entry which is preliminary data.</text>
</comment>
<keyword evidence="4" id="KW-0547">Nucleotide-binding</keyword>
<name>A0A2M6YR33_9BACT</name>
<dbReference type="InterPro" id="IPR011095">
    <property type="entry name" value="Dala_Dala_lig_C"/>
</dbReference>
<feature type="domain" description="ATP-grasp" evidence="5">
    <location>
        <begin position="128"/>
        <end position="332"/>
    </location>
</feature>
<dbReference type="SUPFAM" id="SSF52440">
    <property type="entry name" value="PreATP-grasp domain"/>
    <property type="match status" value="1"/>
</dbReference>
<gene>
    <name evidence="6" type="ORF">COT03_02025</name>
</gene>
<dbReference type="SUPFAM" id="SSF56059">
    <property type="entry name" value="Glutathione synthetase ATP-binding domain-like"/>
    <property type="match status" value="1"/>
</dbReference>
<evidence type="ECO:0000256" key="3">
    <source>
        <dbReference type="ARBA" id="ARBA00023316"/>
    </source>
</evidence>
<dbReference type="Pfam" id="PF07478">
    <property type="entry name" value="Dala_Dala_lig_C"/>
    <property type="match status" value="1"/>
</dbReference>
<evidence type="ECO:0000313" key="6">
    <source>
        <dbReference type="EMBL" id="PIU34682.1"/>
    </source>
</evidence>
<dbReference type="Gene3D" id="3.40.50.20">
    <property type="match status" value="1"/>
</dbReference>
<accession>A0A2M6YR33</accession>
<dbReference type="GO" id="GO:0008716">
    <property type="term" value="F:D-alanine-D-alanine ligase activity"/>
    <property type="evidence" value="ECO:0007669"/>
    <property type="project" value="InterPro"/>
</dbReference>
<dbReference type="PANTHER" id="PTHR23132:SF23">
    <property type="entry name" value="D-ALANINE--D-ALANINE LIGASE B"/>
    <property type="match status" value="1"/>
</dbReference>
<dbReference type="EMBL" id="PEWZ01000097">
    <property type="protein sequence ID" value="PIU34682.1"/>
    <property type="molecule type" value="Genomic_DNA"/>
</dbReference>
<dbReference type="InterPro" id="IPR016185">
    <property type="entry name" value="PreATP-grasp_dom_sf"/>
</dbReference>
<evidence type="ECO:0000256" key="4">
    <source>
        <dbReference type="PROSITE-ProRule" id="PRU00409"/>
    </source>
</evidence>
<dbReference type="Gene3D" id="3.30.470.20">
    <property type="entry name" value="ATP-grasp fold, B domain"/>
    <property type="match status" value="2"/>
</dbReference>
<proteinExistence type="inferred from homology"/>
<dbReference type="InterPro" id="IPR011761">
    <property type="entry name" value="ATP-grasp"/>
</dbReference>
<dbReference type="GO" id="GO:0071555">
    <property type="term" value="P:cell wall organization"/>
    <property type="evidence" value="ECO:0007669"/>
    <property type="project" value="UniProtKB-KW"/>
</dbReference>